<keyword evidence="3" id="KW-0813">Transport</keyword>
<dbReference type="PANTHER" id="PTHR19384">
    <property type="entry name" value="NITRIC OXIDE SYNTHASE-RELATED"/>
    <property type="match status" value="1"/>
</dbReference>
<dbReference type="EC" id="1.6.2.4" evidence="4"/>
<dbReference type="Gene3D" id="3.40.50.80">
    <property type="entry name" value="Nucleotide-binding domain of ferredoxin-NADP reductase (FNR) module"/>
    <property type="match status" value="1"/>
</dbReference>
<evidence type="ECO:0000256" key="3">
    <source>
        <dbReference type="ARBA" id="ARBA00022982"/>
    </source>
</evidence>
<evidence type="ECO:0000256" key="4">
    <source>
        <dbReference type="ARBA" id="ARBA00023797"/>
    </source>
</evidence>
<evidence type="ECO:0000256" key="5">
    <source>
        <dbReference type="SAM" id="Phobius"/>
    </source>
</evidence>
<keyword evidence="5" id="KW-0812">Transmembrane</keyword>
<comment type="caution">
    <text evidence="8">The sequence shown here is derived from an EMBL/GenBank/DDBJ whole genome shotgun (WGS) entry which is preliminary data.</text>
</comment>
<accession>A0ABV6BEP2</accession>
<proteinExistence type="predicted"/>
<dbReference type="PANTHER" id="PTHR19384:SF17">
    <property type="entry name" value="NADPH--CYTOCHROME P450 REDUCTASE"/>
    <property type="match status" value="1"/>
</dbReference>
<organism evidence="8 9">
    <name type="scientific">Rheinheimera tilapiae</name>
    <dbReference type="NCBI Taxonomy" id="875043"/>
    <lineage>
        <taxon>Bacteria</taxon>
        <taxon>Pseudomonadati</taxon>
        <taxon>Pseudomonadota</taxon>
        <taxon>Gammaproteobacteria</taxon>
        <taxon>Chromatiales</taxon>
        <taxon>Chromatiaceae</taxon>
        <taxon>Rheinheimera</taxon>
    </lineage>
</organism>
<dbReference type="Pfam" id="PF00258">
    <property type="entry name" value="Flavodoxin_1"/>
    <property type="match status" value="1"/>
</dbReference>
<dbReference type="PRINTS" id="PR00369">
    <property type="entry name" value="FLAVODOXIN"/>
</dbReference>
<dbReference type="InterPro" id="IPR017927">
    <property type="entry name" value="FAD-bd_FR_type"/>
</dbReference>
<dbReference type="InterPro" id="IPR039261">
    <property type="entry name" value="FNR_nucleotide-bd"/>
</dbReference>
<evidence type="ECO:0000256" key="2">
    <source>
        <dbReference type="ARBA" id="ARBA00022643"/>
    </source>
</evidence>
<dbReference type="SUPFAM" id="SSF52218">
    <property type="entry name" value="Flavoproteins"/>
    <property type="match status" value="1"/>
</dbReference>
<evidence type="ECO:0000313" key="9">
    <source>
        <dbReference type="Proteomes" id="UP001589813"/>
    </source>
</evidence>
<dbReference type="PROSITE" id="PS51384">
    <property type="entry name" value="FAD_FR"/>
    <property type="match status" value="1"/>
</dbReference>
<dbReference type="PROSITE" id="PS50902">
    <property type="entry name" value="FLAVODOXIN_LIKE"/>
    <property type="match status" value="1"/>
</dbReference>
<dbReference type="Gene3D" id="3.40.50.360">
    <property type="match status" value="1"/>
</dbReference>
<dbReference type="InterPro" id="IPR017938">
    <property type="entry name" value="Riboflavin_synthase-like_b-brl"/>
</dbReference>
<sequence>MLRRLHSFAGLVAALFLLSTAITGALLSLEPALQRAAAPVPARGALSVADVAAKVLLVYPGTEQIERLPSGAVVVYFTEDGQTAADLIDPFTGTRLGTYQQSAVFAWLKDLHRAFLWDDKGRAGAGIVALLLSVLCISGLFLLAARAGGWRQLFGPMRSAASGTVSPRLHAELARIAALGLLLSALTGCWMSALRFGLLTEAPELEADFPQSVAGTAAAPVGALPALQQTDLVDLHQLIFPSRTDLQDLYALRTHQGSGYVDQATGAWLSYADYGSGARLQTFIVELHTGEAYWWLGLVFGVAALTVPVLAVTGVQIWWQRRRAMPHLQGNSAADLADTIVLVGSETNSTWGFANALFEGLKAAGCRVHLAPMDQLANHYAKAERLLILTSTYGDGDVPASASQFLPKLQKLPPTLSLPFAVLGFGDRQFCSFCAFADRVTKALLQRQWPQLMATDYVDRQSAATFKHWGTALGKAIGRPLTLHYTPELPPSHTLMLVERQNYGEAVQTPTCVLRFKAAAPGSALPTFSAGDLVGILPPGGAAPRFYSLASANTDGVLEICVRQQENGLCSGFLYNLKLGETAAGFIQKNARFKPAAGKSPILLIGAGTGIGPLIGFIRANSAQRPMYLYWGGRLATADFLYQDELNSCLAEKRLTQLHTAFSRSATPAYVQDALQQDGAQIRALMQAGGQILICGGRRMASDVATTLNTLLAPLALDVEQLKKSGQYIEDSY</sequence>
<reference evidence="8 9" key="1">
    <citation type="submission" date="2024-09" db="EMBL/GenBank/DDBJ databases">
        <authorList>
            <person name="Sun Q."/>
            <person name="Mori K."/>
        </authorList>
    </citation>
    <scope>NUCLEOTIDE SEQUENCE [LARGE SCALE GENOMIC DNA]</scope>
    <source>
        <strain evidence="8 9">KCTC 23315</strain>
    </source>
</reference>
<keyword evidence="3" id="KW-0249">Electron transport</keyword>
<dbReference type="InterPro" id="IPR029039">
    <property type="entry name" value="Flavoprotein-like_sf"/>
</dbReference>
<dbReference type="InterPro" id="IPR001709">
    <property type="entry name" value="Flavoprot_Pyr_Nucl_cyt_Rdtase"/>
</dbReference>
<keyword evidence="2" id="KW-0288">FMN</keyword>
<dbReference type="CDD" id="cd06201">
    <property type="entry name" value="SiR_like2"/>
    <property type="match status" value="1"/>
</dbReference>
<feature type="transmembrane region" description="Helical" evidence="5">
    <location>
        <begin position="176"/>
        <end position="198"/>
    </location>
</feature>
<dbReference type="Pfam" id="PF03929">
    <property type="entry name" value="PepSY_TM"/>
    <property type="match status" value="1"/>
</dbReference>
<dbReference type="SUPFAM" id="SSF52343">
    <property type="entry name" value="Ferredoxin reductase-like, C-terminal NADP-linked domain"/>
    <property type="match status" value="1"/>
</dbReference>
<keyword evidence="5" id="KW-1133">Transmembrane helix</keyword>
<dbReference type="Gene3D" id="2.40.30.10">
    <property type="entry name" value="Translation factors"/>
    <property type="match status" value="1"/>
</dbReference>
<keyword evidence="1" id="KW-0285">Flavoprotein</keyword>
<dbReference type="Pfam" id="PF00175">
    <property type="entry name" value="NAD_binding_1"/>
    <property type="match status" value="1"/>
</dbReference>
<feature type="transmembrane region" description="Helical" evidence="5">
    <location>
        <begin position="292"/>
        <end position="319"/>
    </location>
</feature>
<protein>
    <recommendedName>
        <fullName evidence="4">NADPH--hemoprotein reductase</fullName>
        <ecNumber evidence="4">1.6.2.4</ecNumber>
    </recommendedName>
</protein>
<name>A0ABV6BEP2_9GAMM</name>
<dbReference type="RefSeq" id="WP_377245002.1">
    <property type="nucleotide sequence ID" value="NZ_JBHLXP010000003.1"/>
</dbReference>
<feature type="transmembrane region" description="Helical" evidence="5">
    <location>
        <begin position="123"/>
        <end position="145"/>
    </location>
</feature>
<evidence type="ECO:0000313" key="8">
    <source>
        <dbReference type="EMBL" id="MFC0049346.1"/>
    </source>
</evidence>
<evidence type="ECO:0000256" key="1">
    <source>
        <dbReference type="ARBA" id="ARBA00022630"/>
    </source>
</evidence>
<dbReference type="InterPro" id="IPR001094">
    <property type="entry name" value="Flavdoxin-like"/>
</dbReference>
<evidence type="ECO:0000259" key="7">
    <source>
        <dbReference type="PROSITE" id="PS51384"/>
    </source>
</evidence>
<keyword evidence="5" id="KW-0472">Membrane</keyword>
<dbReference type="InterPro" id="IPR008254">
    <property type="entry name" value="Flavodoxin/NO_synth"/>
</dbReference>
<evidence type="ECO:0000259" key="6">
    <source>
        <dbReference type="PROSITE" id="PS50902"/>
    </source>
</evidence>
<gene>
    <name evidence="8" type="ORF">ACFFJP_13705</name>
</gene>
<keyword evidence="9" id="KW-1185">Reference proteome</keyword>
<feature type="domain" description="Flavodoxin-like" evidence="6">
    <location>
        <begin position="339"/>
        <end position="474"/>
    </location>
</feature>
<dbReference type="SUPFAM" id="SSF63380">
    <property type="entry name" value="Riboflavin synthase domain-like"/>
    <property type="match status" value="1"/>
</dbReference>
<dbReference type="InterPro" id="IPR005625">
    <property type="entry name" value="PepSY-ass_TM"/>
</dbReference>
<dbReference type="PRINTS" id="PR00371">
    <property type="entry name" value="FPNCR"/>
</dbReference>
<dbReference type="Proteomes" id="UP001589813">
    <property type="component" value="Unassembled WGS sequence"/>
</dbReference>
<feature type="domain" description="FAD-binding FR-type" evidence="7">
    <location>
        <begin position="490"/>
        <end position="596"/>
    </location>
</feature>
<dbReference type="InterPro" id="IPR001433">
    <property type="entry name" value="OxRdtase_FAD/NAD-bd"/>
</dbReference>
<dbReference type="EMBL" id="JBHLXP010000003">
    <property type="protein sequence ID" value="MFC0049346.1"/>
    <property type="molecule type" value="Genomic_DNA"/>
</dbReference>